<dbReference type="Proteomes" id="UP001519460">
    <property type="component" value="Unassembled WGS sequence"/>
</dbReference>
<accession>A0ABD0M2K7</accession>
<reference evidence="1 2" key="1">
    <citation type="journal article" date="2023" name="Sci. Data">
        <title>Genome assembly of the Korean intertidal mud-creeper Batillaria attramentaria.</title>
        <authorList>
            <person name="Patra A.K."/>
            <person name="Ho P.T."/>
            <person name="Jun S."/>
            <person name="Lee S.J."/>
            <person name="Kim Y."/>
            <person name="Won Y.J."/>
        </authorList>
    </citation>
    <scope>NUCLEOTIDE SEQUENCE [LARGE SCALE GENOMIC DNA]</scope>
    <source>
        <strain evidence="1">Wonlab-2016</strain>
    </source>
</reference>
<dbReference type="AlphaFoldDB" id="A0ABD0M2K7"/>
<organism evidence="1 2">
    <name type="scientific">Batillaria attramentaria</name>
    <dbReference type="NCBI Taxonomy" id="370345"/>
    <lineage>
        <taxon>Eukaryota</taxon>
        <taxon>Metazoa</taxon>
        <taxon>Spiralia</taxon>
        <taxon>Lophotrochozoa</taxon>
        <taxon>Mollusca</taxon>
        <taxon>Gastropoda</taxon>
        <taxon>Caenogastropoda</taxon>
        <taxon>Sorbeoconcha</taxon>
        <taxon>Cerithioidea</taxon>
        <taxon>Batillariidae</taxon>
        <taxon>Batillaria</taxon>
    </lineage>
</organism>
<evidence type="ECO:0000313" key="2">
    <source>
        <dbReference type="Proteomes" id="UP001519460"/>
    </source>
</evidence>
<sequence length="188" mass="21233">MRRVSEMKLQPRPAWIPYWRAGTILVFDGINLPGEVEVARGPRPDLHSIADRLIEKPPFPTPPLGTNNRNAYGITQREIAVLTRTLHVTYNEGIIPYYRQLHNNDTDDPSQNCPPQSLDALLSPWPVTADQNEARHRLIKTEDSAMNPLRFSSADPELLTFCCKERPLSMKAKELQKATDARPSLTGP</sequence>
<evidence type="ECO:0000313" key="1">
    <source>
        <dbReference type="EMBL" id="KAK7505837.1"/>
    </source>
</evidence>
<keyword evidence="2" id="KW-1185">Reference proteome</keyword>
<proteinExistence type="predicted"/>
<name>A0ABD0M2K7_9CAEN</name>
<protein>
    <submittedName>
        <fullName evidence="1">Uncharacterized protein</fullName>
    </submittedName>
</protein>
<dbReference type="EMBL" id="JACVVK020000009">
    <property type="protein sequence ID" value="KAK7505837.1"/>
    <property type="molecule type" value="Genomic_DNA"/>
</dbReference>
<comment type="caution">
    <text evidence="1">The sequence shown here is derived from an EMBL/GenBank/DDBJ whole genome shotgun (WGS) entry which is preliminary data.</text>
</comment>
<gene>
    <name evidence="1" type="ORF">BaRGS_00003108</name>
</gene>